<accession>A0A7W7NYI1</accession>
<evidence type="ECO:0000256" key="5">
    <source>
        <dbReference type="ARBA" id="ARBA00022496"/>
    </source>
</evidence>
<dbReference type="InterPro" id="IPR039426">
    <property type="entry name" value="TonB-dep_rcpt-like"/>
</dbReference>
<proteinExistence type="inferred from homology"/>
<evidence type="ECO:0000256" key="4">
    <source>
        <dbReference type="ARBA" id="ARBA00022452"/>
    </source>
</evidence>
<dbReference type="Gene3D" id="2.170.130.10">
    <property type="entry name" value="TonB-dependent receptor, plug domain"/>
    <property type="match status" value="1"/>
</dbReference>
<comment type="subcellular location">
    <subcellularLocation>
        <location evidence="1 14">Cell outer membrane</location>
        <topology evidence="1 14">Multi-pass membrane protein</topology>
    </subcellularLocation>
</comment>
<evidence type="ECO:0000256" key="16">
    <source>
        <dbReference type="SAM" id="SignalP"/>
    </source>
</evidence>
<dbReference type="PANTHER" id="PTHR32552">
    <property type="entry name" value="FERRICHROME IRON RECEPTOR-RELATED"/>
    <property type="match status" value="1"/>
</dbReference>
<feature type="chain" id="PRO_5030759906" evidence="16">
    <location>
        <begin position="25"/>
        <end position="683"/>
    </location>
</feature>
<organism evidence="19 20">
    <name type="scientific">Novosphingobium chloroacetimidivorans</name>
    <dbReference type="NCBI Taxonomy" id="1428314"/>
    <lineage>
        <taxon>Bacteria</taxon>
        <taxon>Pseudomonadati</taxon>
        <taxon>Pseudomonadota</taxon>
        <taxon>Alphaproteobacteria</taxon>
        <taxon>Sphingomonadales</taxon>
        <taxon>Sphingomonadaceae</taxon>
        <taxon>Novosphingobium</taxon>
    </lineage>
</organism>
<dbReference type="GO" id="GO:0038023">
    <property type="term" value="F:signaling receptor activity"/>
    <property type="evidence" value="ECO:0007669"/>
    <property type="project" value="InterPro"/>
</dbReference>
<evidence type="ECO:0000256" key="7">
    <source>
        <dbReference type="ARBA" id="ARBA00022729"/>
    </source>
</evidence>
<keyword evidence="12 19" id="KW-0675">Receptor</keyword>
<evidence type="ECO:0000259" key="18">
    <source>
        <dbReference type="Pfam" id="PF07715"/>
    </source>
</evidence>
<dbReference type="GO" id="GO:0015891">
    <property type="term" value="P:siderophore transport"/>
    <property type="evidence" value="ECO:0007669"/>
    <property type="project" value="InterPro"/>
</dbReference>
<protein>
    <submittedName>
        <fullName evidence="19">Iron complex outermembrane receptor protein</fullName>
    </submittedName>
</protein>
<dbReference type="Pfam" id="PF00593">
    <property type="entry name" value="TonB_dep_Rec_b-barrel"/>
    <property type="match status" value="1"/>
</dbReference>
<comment type="similarity">
    <text evidence="2 14 15">Belongs to the TonB-dependent receptor family.</text>
</comment>
<keyword evidence="7 16" id="KW-0732">Signal</keyword>
<dbReference type="GO" id="GO:0015344">
    <property type="term" value="F:siderophore uptake transmembrane transporter activity"/>
    <property type="evidence" value="ECO:0007669"/>
    <property type="project" value="TreeGrafter"/>
</dbReference>
<keyword evidence="13 14" id="KW-0998">Cell outer membrane</keyword>
<evidence type="ECO:0000256" key="10">
    <source>
        <dbReference type="ARBA" id="ARBA00023077"/>
    </source>
</evidence>
<dbReference type="GO" id="GO:0009279">
    <property type="term" value="C:cell outer membrane"/>
    <property type="evidence" value="ECO:0007669"/>
    <property type="project" value="UniProtKB-SubCell"/>
</dbReference>
<evidence type="ECO:0000256" key="13">
    <source>
        <dbReference type="ARBA" id="ARBA00023237"/>
    </source>
</evidence>
<sequence length="683" mass="74596">MRLSRLAALCGTALTAVTALPAYADEAEPDDIIVTGTRASTKTDTPAIEVPQPVTTITADQYLSQGAISISDTVKYSAGVLANPYGRDTRVDGFNIRGIDALQFRDGMRDIFSYYASITSDPYNFERVEIVRGPASVLFGQGSIGGLVNLVSKTPGFETRGEISATYGSYDRKEVLGDINVAATDTLAFRLVGRARDADTYVDHVADDRVMFAPSIRWQATPDTNVVLHGLYQEDDGGSTSQFLPIVGTFRPNTAYPQGRLDPYTFVGKPGWDTYSGRSLQGTGSVTHAFSDKVRLSLKARYIDSDLAYNYHGVDAYSNPTDPFSVYGTSGRLIGQTGSASDAHMNVFSTDNNLQFNFNTGATIEHKLLVGIDYSWNKVGKRYASTTPQLIDLYDIDYDAMTTAEPTGPFFYESQKQLGFYLQDQIRFADRVSVVLGARRDRVTSSAGSTDHATTFRAGIIGELVAGISPFFSYTESFLPVAGSIQNSDGTIGAPYRPQTGTQYEAGFKWQPQPSTLVTVTGFRIKERNRVLYLANNATTQSGELTTKGIEVEASHTLPNDFELLVNYGYNKSKASESIDYMPRHIASAWTTKSFGMTDGAKLRLGAGAVYTGKRRSVGPAWTIITPDYLTVDALAEITLDHWRFAINATNLLDKRFYASCLARGDCFVGAPRNVMGTVGFRF</sequence>
<dbReference type="RefSeq" id="WP_184249357.1">
    <property type="nucleotide sequence ID" value="NZ_JACHLR010000023.1"/>
</dbReference>
<evidence type="ECO:0000313" key="19">
    <source>
        <dbReference type="EMBL" id="MBB4860494.1"/>
    </source>
</evidence>
<keyword evidence="6 14" id="KW-0812">Transmembrane</keyword>
<evidence type="ECO:0000313" key="20">
    <source>
        <dbReference type="Proteomes" id="UP000555448"/>
    </source>
</evidence>
<keyword evidence="3 14" id="KW-0813">Transport</keyword>
<keyword evidence="4 14" id="KW-1134">Transmembrane beta strand</keyword>
<evidence type="ECO:0000256" key="6">
    <source>
        <dbReference type="ARBA" id="ARBA00022692"/>
    </source>
</evidence>
<evidence type="ECO:0000256" key="11">
    <source>
        <dbReference type="ARBA" id="ARBA00023136"/>
    </source>
</evidence>
<evidence type="ECO:0000259" key="17">
    <source>
        <dbReference type="Pfam" id="PF00593"/>
    </source>
</evidence>
<dbReference type="InterPro" id="IPR010105">
    <property type="entry name" value="TonB_sidphr_rcpt"/>
</dbReference>
<evidence type="ECO:0000256" key="1">
    <source>
        <dbReference type="ARBA" id="ARBA00004571"/>
    </source>
</evidence>
<keyword evidence="11 14" id="KW-0472">Membrane</keyword>
<keyword evidence="5" id="KW-0410">Iron transport</keyword>
<evidence type="ECO:0000256" key="3">
    <source>
        <dbReference type="ARBA" id="ARBA00022448"/>
    </source>
</evidence>
<feature type="signal peptide" evidence="16">
    <location>
        <begin position="1"/>
        <end position="24"/>
    </location>
</feature>
<keyword evidence="10 15" id="KW-0798">TonB box</keyword>
<dbReference type="Gene3D" id="2.40.170.20">
    <property type="entry name" value="TonB-dependent receptor, beta-barrel domain"/>
    <property type="match status" value="1"/>
</dbReference>
<dbReference type="EMBL" id="JACHLR010000023">
    <property type="protein sequence ID" value="MBB4860494.1"/>
    <property type="molecule type" value="Genomic_DNA"/>
</dbReference>
<name>A0A7W7NYI1_9SPHN</name>
<dbReference type="PROSITE" id="PS52016">
    <property type="entry name" value="TONB_DEPENDENT_REC_3"/>
    <property type="match status" value="1"/>
</dbReference>
<dbReference type="InterPro" id="IPR037066">
    <property type="entry name" value="Plug_dom_sf"/>
</dbReference>
<keyword evidence="20" id="KW-1185">Reference proteome</keyword>
<comment type="caution">
    <text evidence="19">The sequence shown here is derived from an EMBL/GenBank/DDBJ whole genome shotgun (WGS) entry which is preliminary data.</text>
</comment>
<feature type="domain" description="TonB-dependent receptor plug" evidence="18">
    <location>
        <begin position="48"/>
        <end position="146"/>
    </location>
</feature>
<dbReference type="InterPro" id="IPR000531">
    <property type="entry name" value="Beta-barrel_TonB"/>
</dbReference>
<dbReference type="InterPro" id="IPR036942">
    <property type="entry name" value="Beta-barrel_TonB_sf"/>
</dbReference>
<evidence type="ECO:0000256" key="8">
    <source>
        <dbReference type="ARBA" id="ARBA00023004"/>
    </source>
</evidence>
<dbReference type="NCBIfam" id="TIGR01783">
    <property type="entry name" value="TonB-siderophor"/>
    <property type="match status" value="1"/>
</dbReference>
<dbReference type="Proteomes" id="UP000555448">
    <property type="component" value="Unassembled WGS sequence"/>
</dbReference>
<keyword evidence="9" id="KW-0406">Ion transport</keyword>
<evidence type="ECO:0000256" key="15">
    <source>
        <dbReference type="RuleBase" id="RU003357"/>
    </source>
</evidence>
<gene>
    <name evidence="19" type="ORF">HNO88_003838</name>
</gene>
<evidence type="ECO:0000256" key="2">
    <source>
        <dbReference type="ARBA" id="ARBA00009810"/>
    </source>
</evidence>
<dbReference type="CDD" id="cd01347">
    <property type="entry name" value="ligand_gated_channel"/>
    <property type="match status" value="1"/>
</dbReference>
<feature type="domain" description="TonB-dependent receptor-like beta-barrel" evidence="17">
    <location>
        <begin position="232"/>
        <end position="652"/>
    </location>
</feature>
<dbReference type="InterPro" id="IPR012910">
    <property type="entry name" value="Plug_dom"/>
</dbReference>
<evidence type="ECO:0000256" key="9">
    <source>
        <dbReference type="ARBA" id="ARBA00023065"/>
    </source>
</evidence>
<dbReference type="PANTHER" id="PTHR32552:SF68">
    <property type="entry name" value="FERRICHROME OUTER MEMBRANE TRANSPORTER_PHAGE RECEPTOR"/>
    <property type="match status" value="1"/>
</dbReference>
<dbReference type="AlphaFoldDB" id="A0A7W7NYI1"/>
<evidence type="ECO:0000256" key="12">
    <source>
        <dbReference type="ARBA" id="ARBA00023170"/>
    </source>
</evidence>
<dbReference type="Pfam" id="PF07715">
    <property type="entry name" value="Plug"/>
    <property type="match status" value="1"/>
</dbReference>
<reference evidence="19 20" key="1">
    <citation type="submission" date="2020-08" db="EMBL/GenBank/DDBJ databases">
        <title>Functional genomics of gut bacteria from endangered species of beetles.</title>
        <authorList>
            <person name="Carlos-Shanley C."/>
        </authorList>
    </citation>
    <scope>NUCLEOTIDE SEQUENCE [LARGE SCALE GENOMIC DNA]</scope>
    <source>
        <strain evidence="19 20">S00245</strain>
    </source>
</reference>
<evidence type="ECO:0000256" key="14">
    <source>
        <dbReference type="PROSITE-ProRule" id="PRU01360"/>
    </source>
</evidence>
<keyword evidence="8" id="KW-0408">Iron</keyword>
<dbReference type="SUPFAM" id="SSF56935">
    <property type="entry name" value="Porins"/>
    <property type="match status" value="1"/>
</dbReference>